<feature type="active site" description="Proton donor" evidence="14">
    <location>
        <position position="10"/>
    </location>
</feature>
<dbReference type="EC" id="3.1.3.3" evidence="4"/>
<evidence type="ECO:0000256" key="12">
    <source>
        <dbReference type="ARBA" id="ARBA00048138"/>
    </source>
</evidence>
<dbReference type="InterPro" id="IPR004469">
    <property type="entry name" value="PSP"/>
</dbReference>
<dbReference type="Pfam" id="PF00702">
    <property type="entry name" value="Hydrolase"/>
    <property type="match status" value="1"/>
</dbReference>
<evidence type="ECO:0000256" key="2">
    <source>
        <dbReference type="ARBA" id="ARBA00005135"/>
    </source>
</evidence>
<feature type="active site" description="Nucleophile" evidence="14">
    <location>
        <position position="8"/>
    </location>
</feature>
<reference evidence="15 16" key="1">
    <citation type="journal article" date="2014" name="Genome Biol. Evol.">
        <title>Comparative Genomics of the Campylobacter lari Group.</title>
        <authorList>
            <person name="Miller W.G."/>
            <person name="Yee E."/>
            <person name="Chapman M.H."/>
            <person name="Smith T.P."/>
            <person name="Bono J.L."/>
            <person name="Huynh S."/>
            <person name="Parker C.T."/>
            <person name="Vandamme P."/>
            <person name="Luong K."/>
            <person name="Korlach J."/>
        </authorList>
    </citation>
    <scope>NUCLEOTIDE SEQUENCE [LARGE SCALE GENOMIC DNA]</scope>
    <source>
        <strain evidence="15 16">NCTC 12927</strain>
    </source>
</reference>
<protein>
    <recommendedName>
        <fullName evidence="5">Phosphoserine phosphatase</fullName>
        <ecNumber evidence="4">3.1.3.3</ecNumber>
    </recommendedName>
    <alternativeName>
        <fullName evidence="11">O-phosphoserine phosphohydrolase</fullName>
    </alternativeName>
</protein>
<keyword evidence="9" id="KW-0460">Magnesium</keyword>
<dbReference type="PANTHER" id="PTHR43344:SF2">
    <property type="entry name" value="PHOSPHOSERINE PHOSPHATASE"/>
    <property type="match status" value="1"/>
</dbReference>
<dbReference type="SFLD" id="SFLDS00003">
    <property type="entry name" value="Haloacid_Dehalogenase"/>
    <property type="match status" value="1"/>
</dbReference>
<dbReference type="SFLD" id="SFLDG01136">
    <property type="entry name" value="C1.6:_Phosphoserine_Phosphatas"/>
    <property type="match status" value="1"/>
</dbReference>
<dbReference type="GeneID" id="74432096"/>
<comment type="catalytic activity">
    <reaction evidence="13">
        <text>O-phospho-D-serine + H2O = D-serine + phosphate</text>
        <dbReference type="Rhea" id="RHEA:24873"/>
        <dbReference type="ChEBI" id="CHEBI:15377"/>
        <dbReference type="ChEBI" id="CHEBI:35247"/>
        <dbReference type="ChEBI" id="CHEBI:43474"/>
        <dbReference type="ChEBI" id="CHEBI:58680"/>
        <dbReference type="EC" id="3.1.3.3"/>
    </reaction>
</comment>
<dbReference type="Proteomes" id="UP000031163">
    <property type="component" value="Chromosome"/>
</dbReference>
<evidence type="ECO:0000313" key="16">
    <source>
        <dbReference type="Proteomes" id="UP000031163"/>
    </source>
</evidence>
<keyword evidence="10" id="KW-0718">Serine biosynthesis</keyword>
<sequence>MIKLCAFDFDSTLMDGETIDILAKAYHVGDAVKNITDKAMNGELDFFESLLERVALLKGMPLTQVKQCCENLPLMNGAIELCEYLKSQNVKIIVFSGGFHEGIDLVQRKLCFDFGFANFLHHKDGFLTGKVGGEIMFNNSKGIILQRLKSFLNLNTKEIMCVGDGANDISMFDECGLKIAFCAKTILKEYADVCIDKKDLKEIIKVIK</sequence>
<evidence type="ECO:0000256" key="9">
    <source>
        <dbReference type="ARBA" id="ARBA00022842"/>
    </source>
</evidence>
<evidence type="ECO:0000256" key="8">
    <source>
        <dbReference type="ARBA" id="ARBA00022801"/>
    </source>
</evidence>
<evidence type="ECO:0000256" key="14">
    <source>
        <dbReference type="PIRSR" id="PIRSR604469-1"/>
    </source>
</evidence>
<dbReference type="InterPro" id="IPR023214">
    <property type="entry name" value="HAD_sf"/>
</dbReference>
<accession>A0A0A8H2E9</accession>
<dbReference type="Gene3D" id="3.40.50.1000">
    <property type="entry name" value="HAD superfamily/HAD-like"/>
    <property type="match status" value="1"/>
</dbReference>
<comment type="cofactor">
    <cofactor evidence="1">
        <name>Mg(2+)</name>
        <dbReference type="ChEBI" id="CHEBI:18420"/>
    </cofactor>
</comment>
<keyword evidence="8 15" id="KW-0378">Hydrolase</keyword>
<comment type="catalytic activity">
    <reaction evidence="12">
        <text>O-phospho-L-serine + H2O = L-serine + phosphate</text>
        <dbReference type="Rhea" id="RHEA:21208"/>
        <dbReference type="ChEBI" id="CHEBI:15377"/>
        <dbReference type="ChEBI" id="CHEBI:33384"/>
        <dbReference type="ChEBI" id="CHEBI:43474"/>
        <dbReference type="ChEBI" id="CHEBI:57524"/>
        <dbReference type="EC" id="3.1.3.3"/>
    </reaction>
</comment>
<dbReference type="InterPro" id="IPR050582">
    <property type="entry name" value="HAD-like_SerB"/>
</dbReference>
<dbReference type="PANTHER" id="PTHR43344">
    <property type="entry name" value="PHOSPHOSERINE PHOSPHATASE"/>
    <property type="match status" value="1"/>
</dbReference>
<dbReference type="InterPro" id="IPR036412">
    <property type="entry name" value="HAD-like_sf"/>
</dbReference>
<dbReference type="SFLD" id="SFLDG01137">
    <property type="entry name" value="C1.6.1:_Phosphoserine_Phosphat"/>
    <property type="match status" value="1"/>
</dbReference>
<name>A0A0A8H2E9_9BACT</name>
<dbReference type="SUPFAM" id="SSF56784">
    <property type="entry name" value="HAD-like"/>
    <property type="match status" value="1"/>
</dbReference>
<dbReference type="SFLD" id="SFLDF00029">
    <property type="entry name" value="phosphoserine_phosphatase"/>
    <property type="match status" value="1"/>
</dbReference>
<evidence type="ECO:0000256" key="13">
    <source>
        <dbReference type="ARBA" id="ARBA00048523"/>
    </source>
</evidence>
<evidence type="ECO:0000256" key="4">
    <source>
        <dbReference type="ARBA" id="ARBA00012640"/>
    </source>
</evidence>
<comment type="pathway">
    <text evidence="2">Amino-acid biosynthesis; L-serine biosynthesis; L-serine from 3-phospho-D-glycerate: step 3/3.</text>
</comment>
<dbReference type="GO" id="GO:0036424">
    <property type="term" value="F:L-phosphoserine phosphatase activity"/>
    <property type="evidence" value="ECO:0007669"/>
    <property type="project" value="InterPro"/>
</dbReference>
<dbReference type="GO" id="GO:0000287">
    <property type="term" value="F:magnesium ion binding"/>
    <property type="evidence" value="ECO:0007669"/>
    <property type="project" value="TreeGrafter"/>
</dbReference>
<evidence type="ECO:0000313" key="15">
    <source>
        <dbReference type="EMBL" id="AJC88271.1"/>
    </source>
</evidence>
<evidence type="ECO:0000256" key="6">
    <source>
        <dbReference type="ARBA" id="ARBA00022605"/>
    </source>
</evidence>
<keyword evidence="6" id="KW-0028">Amino-acid biosynthesis</keyword>
<dbReference type="AlphaFoldDB" id="A0A0A8H2E9"/>
<keyword evidence="7" id="KW-0479">Metal-binding</keyword>
<dbReference type="RefSeq" id="WP_039650896.1">
    <property type="nucleotide sequence ID" value="NZ_CP007770.1"/>
</dbReference>
<dbReference type="GO" id="GO:0006564">
    <property type="term" value="P:L-serine biosynthetic process"/>
    <property type="evidence" value="ECO:0007669"/>
    <property type="project" value="UniProtKB-KW"/>
</dbReference>
<evidence type="ECO:0000256" key="1">
    <source>
        <dbReference type="ARBA" id="ARBA00001946"/>
    </source>
</evidence>
<dbReference type="GO" id="GO:0005737">
    <property type="term" value="C:cytoplasm"/>
    <property type="evidence" value="ECO:0007669"/>
    <property type="project" value="TreeGrafter"/>
</dbReference>
<evidence type="ECO:0000256" key="5">
    <source>
        <dbReference type="ARBA" id="ARBA00015196"/>
    </source>
</evidence>
<dbReference type="EMBL" id="CP007770">
    <property type="protein sequence ID" value="AJC88271.1"/>
    <property type="molecule type" value="Genomic_DNA"/>
</dbReference>
<proteinExistence type="inferred from homology"/>
<dbReference type="KEGG" id="cis:CINS_1315"/>
<dbReference type="UniPathway" id="UPA00135">
    <property type="reaction ID" value="UER00198"/>
</dbReference>
<evidence type="ECO:0000256" key="11">
    <source>
        <dbReference type="ARBA" id="ARBA00031693"/>
    </source>
</evidence>
<comment type="similarity">
    <text evidence="3">Belongs to the HAD-like hydrolase superfamily. SerB family.</text>
</comment>
<dbReference type="NCBIfam" id="TIGR01488">
    <property type="entry name" value="HAD-SF-IB"/>
    <property type="match status" value="1"/>
</dbReference>
<dbReference type="NCBIfam" id="TIGR00338">
    <property type="entry name" value="serB"/>
    <property type="match status" value="1"/>
</dbReference>
<evidence type="ECO:0000256" key="7">
    <source>
        <dbReference type="ARBA" id="ARBA00022723"/>
    </source>
</evidence>
<dbReference type="HOGENOM" id="CLU_036368_4_3_7"/>
<evidence type="ECO:0000256" key="10">
    <source>
        <dbReference type="ARBA" id="ARBA00023299"/>
    </source>
</evidence>
<gene>
    <name evidence="15" type="primary">serB</name>
    <name evidence="15" type="ORF">CINS_1315</name>
</gene>
<dbReference type="CDD" id="cd07500">
    <property type="entry name" value="HAD_PSP"/>
    <property type="match status" value="1"/>
</dbReference>
<dbReference type="STRING" id="1031564.CINS_1315"/>
<organism evidence="15 16">
    <name type="scientific">Campylobacter insulaenigrae NCTC 12927</name>
    <dbReference type="NCBI Taxonomy" id="1031564"/>
    <lineage>
        <taxon>Bacteria</taxon>
        <taxon>Pseudomonadati</taxon>
        <taxon>Campylobacterota</taxon>
        <taxon>Epsilonproteobacteria</taxon>
        <taxon>Campylobacterales</taxon>
        <taxon>Campylobacteraceae</taxon>
        <taxon>Campylobacter</taxon>
    </lineage>
</organism>
<evidence type="ECO:0000256" key="3">
    <source>
        <dbReference type="ARBA" id="ARBA00009184"/>
    </source>
</evidence>